<dbReference type="Gene3D" id="3.30.450.20">
    <property type="entry name" value="PAS domain"/>
    <property type="match status" value="1"/>
</dbReference>
<dbReference type="PROSITE" id="PS00344">
    <property type="entry name" value="GATA_ZN_FINGER_1"/>
    <property type="match status" value="1"/>
</dbReference>
<feature type="compositionally biased region" description="Low complexity" evidence="5">
    <location>
        <begin position="102"/>
        <end position="121"/>
    </location>
</feature>
<proteinExistence type="predicted"/>
<dbReference type="GO" id="GO:0008270">
    <property type="term" value="F:zinc ion binding"/>
    <property type="evidence" value="ECO:0007669"/>
    <property type="project" value="UniProtKB-KW"/>
</dbReference>
<evidence type="ECO:0008006" key="10">
    <source>
        <dbReference type="Google" id="ProtNLM"/>
    </source>
</evidence>
<dbReference type="GO" id="GO:0043565">
    <property type="term" value="F:sequence-specific DNA binding"/>
    <property type="evidence" value="ECO:0007669"/>
    <property type="project" value="InterPro"/>
</dbReference>
<keyword evidence="1" id="KW-0479">Metal-binding</keyword>
<dbReference type="CDD" id="cd00130">
    <property type="entry name" value="PAS"/>
    <property type="match status" value="1"/>
</dbReference>
<dbReference type="InterPro" id="IPR013767">
    <property type="entry name" value="PAS_fold"/>
</dbReference>
<dbReference type="Pfam" id="PF00320">
    <property type="entry name" value="GATA"/>
    <property type="match status" value="1"/>
</dbReference>
<dbReference type="SMART" id="SM00401">
    <property type="entry name" value="ZnF_GATA"/>
    <property type="match status" value="1"/>
</dbReference>
<dbReference type="NCBIfam" id="TIGR00229">
    <property type="entry name" value="sensory_box"/>
    <property type="match status" value="1"/>
</dbReference>
<feature type="region of interest" description="Disordered" evidence="5">
    <location>
        <begin position="1"/>
        <end position="141"/>
    </location>
</feature>
<sequence length="440" mass="48079">MQPYPQQQQQQQQPQQYPQQQAYAPPQGYAFAAPPPASPAYGFAPQQQQPPQGQGMSNYASLYANAPQHSFTPQQMPDSLGQSRDMTAGPSRSAPQHRREYSTSGAAQPTSAGSGGTAAATRHPAAPYQRPEGASHTVKASSTTSLFTTRKNWSEHILQELQDFLHVLSPAGDMIYASASIQDLSGFSPDELFTRSIFDFIHPDDMSAFKRDFEVSCRTGDTLTLYYRFKTKDEGRYVLFEVTGHPYYEGSGSGADAVPPQQAARTKPCKAFFAMARPYPSKNQAMLDSFLELKFENERLRQELLVLYKDVEGDGPSGGFPYGQPGAYRSDSFDAARTVIDPSTGLVQTQTLIPSTSNTYGALGIGISANGTKGDGTGEKKKKKARVEEGEFVCRDCGTVESPEWRKGPEGPKSLCNACGLRYAKLVSKSKKEQREGKKA</sequence>
<dbReference type="Gene3D" id="3.30.50.10">
    <property type="entry name" value="Erythroid Transcription Factor GATA-1, subunit A"/>
    <property type="match status" value="1"/>
</dbReference>
<evidence type="ECO:0000256" key="5">
    <source>
        <dbReference type="SAM" id="MobiDB-lite"/>
    </source>
</evidence>
<dbReference type="PANTHER" id="PTHR45658">
    <property type="entry name" value="GATA TRANSCRIPTION FACTOR"/>
    <property type="match status" value="1"/>
</dbReference>
<feature type="domain" description="GATA-type" evidence="7">
    <location>
        <begin position="394"/>
        <end position="423"/>
    </location>
</feature>
<dbReference type="SMART" id="SM00091">
    <property type="entry name" value="PAS"/>
    <property type="match status" value="1"/>
</dbReference>
<dbReference type="SUPFAM" id="SSF55785">
    <property type="entry name" value="PYP-like sensor domain (PAS domain)"/>
    <property type="match status" value="1"/>
</dbReference>
<comment type="caution">
    <text evidence="8">The sequence shown here is derived from an EMBL/GenBank/DDBJ whole genome shotgun (WGS) entry which is preliminary data.</text>
</comment>
<dbReference type="InterPro" id="IPR013088">
    <property type="entry name" value="Znf_NHR/GATA"/>
</dbReference>
<reference evidence="8 9" key="1">
    <citation type="submission" date="2021-12" db="EMBL/GenBank/DDBJ databases">
        <title>High titer production of polyol ester of fatty acids by Rhodotorula paludigena BS15 towards product separation-free biomass refinery.</title>
        <authorList>
            <person name="Mano J."/>
            <person name="Ono H."/>
            <person name="Tanaka T."/>
            <person name="Naito K."/>
            <person name="Sushida H."/>
            <person name="Ike M."/>
            <person name="Tokuyasu K."/>
            <person name="Kitaoka M."/>
        </authorList>
    </citation>
    <scope>NUCLEOTIDE SEQUENCE [LARGE SCALE GENOMIC DNA]</scope>
    <source>
        <strain evidence="8 9">BS15</strain>
    </source>
</reference>
<dbReference type="InterPro" id="IPR051140">
    <property type="entry name" value="GATA_TF"/>
</dbReference>
<feature type="compositionally biased region" description="Low complexity" evidence="5">
    <location>
        <begin position="39"/>
        <end position="55"/>
    </location>
</feature>
<dbReference type="PROSITE" id="PS50112">
    <property type="entry name" value="PAS"/>
    <property type="match status" value="1"/>
</dbReference>
<evidence type="ECO:0000259" key="7">
    <source>
        <dbReference type="PROSITE" id="PS50114"/>
    </source>
</evidence>
<keyword evidence="2 4" id="KW-0863">Zinc-finger</keyword>
<evidence type="ECO:0000256" key="3">
    <source>
        <dbReference type="ARBA" id="ARBA00022833"/>
    </source>
</evidence>
<dbReference type="Pfam" id="PF00989">
    <property type="entry name" value="PAS"/>
    <property type="match status" value="1"/>
</dbReference>
<evidence type="ECO:0000313" key="8">
    <source>
        <dbReference type="EMBL" id="GJN88661.1"/>
    </source>
</evidence>
<accession>A0AAV5GGC7</accession>
<feature type="compositionally biased region" description="Low complexity" evidence="5">
    <location>
        <begin position="1"/>
        <end position="32"/>
    </location>
</feature>
<dbReference type="GO" id="GO:0006355">
    <property type="term" value="P:regulation of DNA-templated transcription"/>
    <property type="evidence" value="ECO:0007669"/>
    <property type="project" value="InterPro"/>
</dbReference>
<protein>
    <recommendedName>
        <fullName evidence="10">White collar 2 protein</fullName>
    </recommendedName>
</protein>
<dbReference type="PROSITE" id="PS50114">
    <property type="entry name" value="GATA_ZN_FINGER_2"/>
    <property type="match status" value="1"/>
</dbReference>
<dbReference type="Proteomes" id="UP001342314">
    <property type="component" value="Unassembled WGS sequence"/>
</dbReference>
<evidence type="ECO:0000256" key="2">
    <source>
        <dbReference type="ARBA" id="ARBA00022771"/>
    </source>
</evidence>
<gene>
    <name evidence="8" type="ORF">Rhopal_001627-T1</name>
</gene>
<dbReference type="InterPro" id="IPR000679">
    <property type="entry name" value="Znf_GATA"/>
</dbReference>
<dbReference type="InterPro" id="IPR035965">
    <property type="entry name" value="PAS-like_dom_sf"/>
</dbReference>
<dbReference type="EMBL" id="BQKY01000003">
    <property type="protein sequence ID" value="GJN88661.1"/>
    <property type="molecule type" value="Genomic_DNA"/>
</dbReference>
<organism evidence="8 9">
    <name type="scientific">Rhodotorula paludigena</name>
    <dbReference type="NCBI Taxonomy" id="86838"/>
    <lineage>
        <taxon>Eukaryota</taxon>
        <taxon>Fungi</taxon>
        <taxon>Dikarya</taxon>
        <taxon>Basidiomycota</taxon>
        <taxon>Pucciniomycotina</taxon>
        <taxon>Microbotryomycetes</taxon>
        <taxon>Sporidiobolales</taxon>
        <taxon>Sporidiobolaceae</taxon>
        <taxon>Rhodotorula</taxon>
    </lineage>
</organism>
<dbReference type="AlphaFoldDB" id="A0AAV5GGC7"/>
<evidence type="ECO:0000256" key="4">
    <source>
        <dbReference type="PROSITE-ProRule" id="PRU00094"/>
    </source>
</evidence>
<name>A0AAV5GGC7_9BASI</name>
<dbReference type="SUPFAM" id="SSF57716">
    <property type="entry name" value="Glucocorticoid receptor-like (DNA-binding domain)"/>
    <property type="match status" value="1"/>
</dbReference>
<keyword evidence="3" id="KW-0862">Zinc</keyword>
<dbReference type="CDD" id="cd00202">
    <property type="entry name" value="ZnF_GATA"/>
    <property type="match status" value="1"/>
</dbReference>
<keyword evidence="9" id="KW-1185">Reference proteome</keyword>
<feature type="compositionally biased region" description="Polar residues" evidence="5">
    <location>
        <begin position="67"/>
        <end position="85"/>
    </location>
</feature>
<evidence type="ECO:0000259" key="6">
    <source>
        <dbReference type="PROSITE" id="PS50112"/>
    </source>
</evidence>
<feature type="domain" description="PAS" evidence="6">
    <location>
        <begin position="150"/>
        <end position="220"/>
    </location>
</feature>
<evidence type="ECO:0000256" key="1">
    <source>
        <dbReference type="ARBA" id="ARBA00022723"/>
    </source>
</evidence>
<evidence type="ECO:0000313" key="9">
    <source>
        <dbReference type="Proteomes" id="UP001342314"/>
    </source>
</evidence>
<dbReference type="InterPro" id="IPR000014">
    <property type="entry name" value="PAS"/>
</dbReference>